<feature type="transmembrane region" description="Helical" evidence="1">
    <location>
        <begin position="64"/>
        <end position="81"/>
    </location>
</feature>
<dbReference type="RefSeq" id="WP_250095531.1">
    <property type="nucleotide sequence ID" value="NZ_JAKRYL010000004.1"/>
</dbReference>
<keyword evidence="1" id="KW-0812">Transmembrane</keyword>
<dbReference type="AlphaFoldDB" id="A0A9X1ZW47"/>
<keyword evidence="1" id="KW-0472">Membrane</keyword>
<keyword evidence="3" id="KW-1185">Reference proteome</keyword>
<dbReference type="EMBL" id="JAKRYL010000004">
    <property type="protein sequence ID" value="MCL7746619.1"/>
    <property type="molecule type" value="Genomic_DNA"/>
</dbReference>
<gene>
    <name evidence="2" type="ORF">MF646_05715</name>
</gene>
<organism evidence="2 3">
    <name type="scientific">Halalkalibacter alkaliphilus</name>
    <dbReference type="NCBI Taxonomy" id="2917993"/>
    <lineage>
        <taxon>Bacteria</taxon>
        <taxon>Bacillati</taxon>
        <taxon>Bacillota</taxon>
        <taxon>Bacilli</taxon>
        <taxon>Bacillales</taxon>
        <taxon>Bacillaceae</taxon>
        <taxon>Halalkalibacter</taxon>
    </lineage>
</organism>
<evidence type="ECO:0000313" key="3">
    <source>
        <dbReference type="Proteomes" id="UP001139150"/>
    </source>
</evidence>
<name>A0A9X1ZW47_9BACI</name>
<accession>A0A9X1ZW47</accession>
<keyword evidence="1" id="KW-1133">Transmembrane helix</keyword>
<protein>
    <submittedName>
        <fullName evidence="2">Uncharacterized protein</fullName>
    </submittedName>
</protein>
<comment type="caution">
    <text evidence="2">The sequence shown here is derived from an EMBL/GenBank/DDBJ whole genome shotgun (WGS) entry which is preliminary data.</text>
</comment>
<evidence type="ECO:0000313" key="2">
    <source>
        <dbReference type="EMBL" id="MCL7746619.1"/>
    </source>
</evidence>
<evidence type="ECO:0000256" key="1">
    <source>
        <dbReference type="SAM" id="Phobius"/>
    </source>
</evidence>
<sequence>MVSFRGDAHKFYLKIKKNYRKGFKPEESKELQELKEIRHFYQVIETRTLGNIHYWILKEKSGSGLIPILVTAIPWVLFIFGNQVQEFFKNDDGYLWLLFVFIYLTAVTISVSIHFRERSWATVHSKIIEDIIEEREQQQNRSNSNY</sequence>
<dbReference type="Proteomes" id="UP001139150">
    <property type="component" value="Unassembled WGS sequence"/>
</dbReference>
<proteinExistence type="predicted"/>
<reference evidence="2" key="1">
    <citation type="submission" date="2022-02" db="EMBL/GenBank/DDBJ databases">
        <title>Halalkalibacter sp. nov. isolated from Lonar Lake, India.</title>
        <authorList>
            <person name="Joshi A."/>
            <person name="Thite S."/>
            <person name="Lodha T."/>
        </authorList>
    </citation>
    <scope>NUCLEOTIDE SEQUENCE</scope>
    <source>
        <strain evidence="2">MEB205</strain>
    </source>
</reference>
<feature type="transmembrane region" description="Helical" evidence="1">
    <location>
        <begin position="93"/>
        <end position="115"/>
    </location>
</feature>